<dbReference type="OrthoDB" id="4250245at2"/>
<feature type="transmembrane region" description="Helical" evidence="9">
    <location>
        <begin position="41"/>
        <end position="58"/>
    </location>
</feature>
<evidence type="ECO:0000259" key="10">
    <source>
        <dbReference type="Pfam" id="PF04290"/>
    </source>
</evidence>
<proteinExistence type="inferred from homology"/>
<organism evidence="11 12">
    <name type="scientific">Antarcticimicrobium luteum</name>
    <dbReference type="NCBI Taxonomy" id="2547397"/>
    <lineage>
        <taxon>Bacteria</taxon>
        <taxon>Pseudomonadati</taxon>
        <taxon>Pseudomonadota</taxon>
        <taxon>Alphaproteobacteria</taxon>
        <taxon>Rhodobacterales</taxon>
        <taxon>Paracoccaceae</taxon>
        <taxon>Antarcticimicrobium</taxon>
    </lineage>
</organism>
<dbReference type="InterPro" id="IPR007387">
    <property type="entry name" value="TRAP_DctQ"/>
</dbReference>
<evidence type="ECO:0000256" key="2">
    <source>
        <dbReference type="ARBA" id="ARBA00022448"/>
    </source>
</evidence>
<dbReference type="GO" id="GO:0005886">
    <property type="term" value="C:plasma membrane"/>
    <property type="evidence" value="ECO:0007669"/>
    <property type="project" value="UniProtKB-SubCell"/>
</dbReference>
<dbReference type="AlphaFoldDB" id="A0A4V3AST4"/>
<evidence type="ECO:0000256" key="3">
    <source>
        <dbReference type="ARBA" id="ARBA00022475"/>
    </source>
</evidence>
<sequence>MRINLGVGGLAIVAMLVHIIIDVTARHLFNIAVQGTLEIVSFYYMVGLVYLAIPLVQARDDHIFVELFTVNTSPKRQDVMDAVIRVFSAALLLLFAWVTVQEALHQTSIGAVVEAGTDTVPVWPTRWLIPLSMVSTAILCLWQSAYLFRHAGERRESQGEEHTYG</sequence>
<evidence type="ECO:0000313" key="11">
    <source>
        <dbReference type="EMBL" id="TDK53006.1"/>
    </source>
</evidence>
<dbReference type="GO" id="GO:0015740">
    <property type="term" value="P:C4-dicarboxylate transport"/>
    <property type="evidence" value="ECO:0007669"/>
    <property type="project" value="TreeGrafter"/>
</dbReference>
<keyword evidence="7 9" id="KW-0472">Membrane</keyword>
<keyword evidence="2 9" id="KW-0813">Transport</keyword>
<protein>
    <recommendedName>
        <fullName evidence="9">TRAP transporter small permease protein</fullName>
    </recommendedName>
</protein>
<name>A0A4V3AST4_9RHOB</name>
<feature type="transmembrane region" description="Helical" evidence="9">
    <location>
        <begin position="127"/>
        <end position="148"/>
    </location>
</feature>
<comment type="caution">
    <text evidence="11">The sequence shown here is derived from an EMBL/GenBank/DDBJ whole genome shotgun (WGS) entry which is preliminary data.</text>
</comment>
<evidence type="ECO:0000256" key="7">
    <source>
        <dbReference type="ARBA" id="ARBA00023136"/>
    </source>
</evidence>
<evidence type="ECO:0000256" key="5">
    <source>
        <dbReference type="ARBA" id="ARBA00022692"/>
    </source>
</evidence>
<evidence type="ECO:0000256" key="9">
    <source>
        <dbReference type="RuleBase" id="RU369079"/>
    </source>
</evidence>
<comment type="similarity">
    <text evidence="8 9">Belongs to the TRAP transporter small permease family.</text>
</comment>
<feature type="transmembrane region" description="Helical" evidence="9">
    <location>
        <begin position="7"/>
        <end position="29"/>
    </location>
</feature>
<dbReference type="RefSeq" id="WP_133357884.1">
    <property type="nucleotide sequence ID" value="NZ_SMUV01000030.1"/>
</dbReference>
<feature type="transmembrane region" description="Helical" evidence="9">
    <location>
        <begin position="79"/>
        <end position="98"/>
    </location>
</feature>
<feature type="domain" description="Tripartite ATP-independent periplasmic transporters DctQ component" evidence="10">
    <location>
        <begin position="15"/>
        <end position="147"/>
    </location>
</feature>
<keyword evidence="5 9" id="KW-0812">Transmembrane</keyword>
<dbReference type="InterPro" id="IPR055348">
    <property type="entry name" value="DctQ"/>
</dbReference>
<evidence type="ECO:0000256" key="4">
    <source>
        <dbReference type="ARBA" id="ARBA00022519"/>
    </source>
</evidence>
<comment type="function">
    <text evidence="9">Part of the tripartite ATP-independent periplasmic (TRAP) transport system.</text>
</comment>
<gene>
    <name evidence="11" type="ORF">E1832_00900</name>
</gene>
<keyword evidence="12" id="KW-1185">Reference proteome</keyword>
<evidence type="ECO:0000256" key="1">
    <source>
        <dbReference type="ARBA" id="ARBA00004429"/>
    </source>
</evidence>
<evidence type="ECO:0000313" key="12">
    <source>
        <dbReference type="Proteomes" id="UP000295301"/>
    </source>
</evidence>
<keyword evidence="6 9" id="KW-1133">Transmembrane helix</keyword>
<accession>A0A4V3AST4</accession>
<evidence type="ECO:0000256" key="6">
    <source>
        <dbReference type="ARBA" id="ARBA00022989"/>
    </source>
</evidence>
<evidence type="ECO:0000256" key="8">
    <source>
        <dbReference type="ARBA" id="ARBA00038436"/>
    </source>
</evidence>
<comment type="subcellular location">
    <subcellularLocation>
        <location evidence="1 9">Cell inner membrane</location>
        <topology evidence="1 9">Multi-pass membrane protein</topology>
    </subcellularLocation>
</comment>
<reference evidence="11 12" key="1">
    <citation type="submission" date="2019-03" db="EMBL/GenBank/DDBJ databases">
        <title>Ruegeria lutea sp. nov., a novel strain, isolated from marine sediment, the Masan Bay, South Korea.</title>
        <authorList>
            <person name="Kim J."/>
            <person name="Kim D.-Y."/>
            <person name="Lee S.-S."/>
        </authorList>
    </citation>
    <scope>NUCLEOTIDE SEQUENCE [LARGE SCALE GENOMIC DNA]</scope>
    <source>
        <strain evidence="11 12">318-1</strain>
    </source>
</reference>
<dbReference type="PANTHER" id="PTHR35011">
    <property type="entry name" value="2,3-DIKETO-L-GULONATE TRAP TRANSPORTER SMALL PERMEASE PROTEIN YIAM"/>
    <property type="match status" value="1"/>
</dbReference>
<dbReference type="PANTHER" id="PTHR35011:SF10">
    <property type="entry name" value="TRAP TRANSPORTER SMALL PERMEASE PROTEIN"/>
    <property type="match status" value="1"/>
</dbReference>
<keyword evidence="4 9" id="KW-0997">Cell inner membrane</keyword>
<dbReference type="Proteomes" id="UP000295301">
    <property type="component" value="Unassembled WGS sequence"/>
</dbReference>
<keyword evidence="3" id="KW-1003">Cell membrane</keyword>
<dbReference type="Pfam" id="PF04290">
    <property type="entry name" value="DctQ"/>
    <property type="match status" value="1"/>
</dbReference>
<dbReference type="EMBL" id="SMUV01000030">
    <property type="protein sequence ID" value="TDK53006.1"/>
    <property type="molecule type" value="Genomic_DNA"/>
</dbReference>
<comment type="subunit">
    <text evidence="9">The complex comprises the extracytoplasmic solute receptor protein and the two transmembrane proteins.</text>
</comment>
<dbReference type="GO" id="GO:0022857">
    <property type="term" value="F:transmembrane transporter activity"/>
    <property type="evidence" value="ECO:0007669"/>
    <property type="project" value="UniProtKB-UniRule"/>
</dbReference>